<evidence type="ECO:0000313" key="1">
    <source>
        <dbReference type="EMBL" id="PNG22439.1"/>
    </source>
</evidence>
<name>A0A2N8TTV1_9ACTN</name>
<protein>
    <submittedName>
        <fullName evidence="1">Uncharacterized protein</fullName>
    </submittedName>
</protein>
<dbReference type="AlphaFoldDB" id="A0A2N8TTV1"/>
<reference evidence="1 2" key="1">
    <citation type="submission" date="2018-01" db="EMBL/GenBank/DDBJ databases">
        <title>Draft genome sequence of Streptomyces sp. 13K301.</title>
        <authorList>
            <person name="Sahin N."/>
            <person name="Saygin H."/>
            <person name="Ay H."/>
        </authorList>
    </citation>
    <scope>NUCLEOTIDE SEQUENCE [LARGE SCALE GENOMIC DNA]</scope>
    <source>
        <strain evidence="1 2">13K301</strain>
    </source>
</reference>
<proteinExistence type="predicted"/>
<sequence>MDDVQLTRQTALALQQEGKAAYEAGDPHDSSPYNRFGNAEQQFGYQFWTRGYITARSAAEGAQEPAGASTGR</sequence>
<comment type="caution">
    <text evidence="1">The sequence shown here is derived from an EMBL/GenBank/DDBJ whole genome shotgun (WGS) entry which is preliminary data.</text>
</comment>
<dbReference type="OrthoDB" id="4287379at2"/>
<dbReference type="EMBL" id="POUC01000048">
    <property type="protein sequence ID" value="PNG22439.1"/>
    <property type="molecule type" value="Genomic_DNA"/>
</dbReference>
<dbReference type="Proteomes" id="UP000235943">
    <property type="component" value="Unassembled WGS sequence"/>
</dbReference>
<evidence type="ECO:0000313" key="2">
    <source>
        <dbReference type="Proteomes" id="UP000235943"/>
    </source>
</evidence>
<accession>A0A2N8TTV1</accession>
<gene>
    <name evidence="1" type="ORF">C1J00_09550</name>
</gene>
<keyword evidence="2" id="KW-1185">Reference proteome</keyword>
<dbReference type="RefSeq" id="WP_102908600.1">
    <property type="nucleotide sequence ID" value="NZ_POUC01000048.1"/>
</dbReference>
<organism evidence="1 2">
    <name type="scientific">Streptomyces cahuitamycinicus</name>
    <dbReference type="NCBI Taxonomy" id="2070367"/>
    <lineage>
        <taxon>Bacteria</taxon>
        <taxon>Bacillati</taxon>
        <taxon>Actinomycetota</taxon>
        <taxon>Actinomycetes</taxon>
        <taxon>Kitasatosporales</taxon>
        <taxon>Streptomycetaceae</taxon>
        <taxon>Streptomyces</taxon>
    </lineage>
</organism>